<reference evidence="2 3" key="1">
    <citation type="journal article" date="2014" name="Int. J. Syst. Evol. Microbiol.">
        <title>Listeria floridensis sp. nov., Listeria aquatica sp. nov., Listeria cornellensis sp. nov., Listeria riparia sp. nov. and Listeria grandensis sp. nov., from agricultural and natural environments.</title>
        <authorList>
            <person name="den Bakker H.C."/>
            <person name="Warchocki S."/>
            <person name="Wright E.M."/>
            <person name="Allred A.F."/>
            <person name="Ahlstrom C."/>
            <person name="Manuel C.S."/>
            <person name="Stasiewicz M.J."/>
            <person name="Burrell A."/>
            <person name="Roof S."/>
            <person name="Strawn L."/>
            <person name="Fortes E.D."/>
            <person name="Nightingale K.K."/>
            <person name="Kephart D."/>
            <person name="Wiedmann M."/>
        </authorList>
    </citation>
    <scope>NUCLEOTIDE SEQUENCE [LARGE SCALE GENOMIC DNA]</scope>
    <source>
        <strain evidence="2 3">FSL S10-1188</strain>
    </source>
</reference>
<dbReference type="EMBL" id="AOCG01000006">
    <property type="protein sequence ID" value="EUJ19807.1"/>
    <property type="molecule type" value="Genomic_DNA"/>
</dbReference>
<gene>
    <name evidence="2" type="ORF">MAQA_06583</name>
</gene>
<accession>W7B1R0</accession>
<evidence type="ECO:0000313" key="2">
    <source>
        <dbReference type="EMBL" id="EUJ19807.1"/>
    </source>
</evidence>
<keyword evidence="3" id="KW-1185">Reference proteome</keyword>
<evidence type="ECO:0000256" key="1">
    <source>
        <dbReference type="SAM" id="MobiDB-lite"/>
    </source>
</evidence>
<dbReference type="AlphaFoldDB" id="W7B1R0"/>
<evidence type="ECO:0000313" key="3">
    <source>
        <dbReference type="Proteomes" id="UP000019246"/>
    </source>
</evidence>
<comment type="caution">
    <text evidence="2">The sequence shown here is derived from an EMBL/GenBank/DDBJ whole genome shotgun (WGS) entry which is preliminary data.</text>
</comment>
<sequence length="74" mass="8919">MDEKLDQLEKEVGKKESDKIKDTDEINLDDEKKREGEEPEQEQNKKIRNKKTEWETLCFFVKIIRAVIELIFHV</sequence>
<proteinExistence type="predicted"/>
<feature type="region of interest" description="Disordered" evidence="1">
    <location>
        <begin position="1"/>
        <end position="47"/>
    </location>
</feature>
<dbReference type="PATRIC" id="fig|1265818.5.peg.1317"/>
<dbReference type="Proteomes" id="UP000019246">
    <property type="component" value="Unassembled WGS sequence"/>
</dbReference>
<protein>
    <submittedName>
        <fullName evidence="2">Uncharacterized protein</fullName>
    </submittedName>
</protein>
<name>W7B1R0_9LIST</name>
<organism evidence="2 3">
    <name type="scientific">Listeria aquatica FSL S10-1188</name>
    <dbReference type="NCBI Taxonomy" id="1265818"/>
    <lineage>
        <taxon>Bacteria</taxon>
        <taxon>Bacillati</taxon>
        <taxon>Bacillota</taxon>
        <taxon>Bacilli</taxon>
        <taxon>Bacillales</taxon>
        <taxon>Listeriaceae</taxon>
        <taxon>Listeria</taxon>
    </lineage>
</organism>